<organism evidence="11 12">
    <name type="scientific">Methylocystis bryophila</name>
    <dbReference type="NCBI Taxonomy" id="655015"/>
    <lineage>
        <taxon>Bacteria</taxon>
        <taxon>Pseudomonadati</taxon>
        <taxon>Pseudomonadota</taxon>
        <taxon>Alphaproteobacteria</taxon>
        <taxon>Hyphomicrobiales</taxon>
        <taxon>Methylocystaceae</taxon>
        <taxon>Methylocystis</taxon>
    </lineage>
</organism>
<feature type="domain" description="Cytochrome c" evidence="10">
    <location>
        <begin position="1"/>
        <end position="92"/>
    </location>
</feature>
<dbReference type="InterPro" id="IPR024167">
    <property type="entry name" value="Cytochrome_c4-like"/>
</dbReference>
<dbReference type="EMBL" id="CP019948">
    <property type="protein sequence ID" value="ARN83590.1"/>
    <property type="molecule type" value="Genomic_DNA"/>
</dbReference>
<reference evidence="11 12" key="1">
    <citation type="submission" date="2017-02" db="EMBL/GenBank/DDBJ databases">
        <authorList>
            <person name="Peterson S.W."/>
        </authorList>
    </citation>
    <scope>NUCLEOTIDE SEQUENCE [LARGE SCALE GENOMIC DNA]</scope>
    <source>
        <strain evidence="11 12">S285</strain>
    </source>
</reference>
<dbReference type="STRING" id="655015.B1812_11345"/>
<evidence type="ECO:0000256" key="6">
    <source>
        <dbReference type="ARBA" id="ARBA00022982"/>
    </source>
</evidence>
<feature type="binding site" description="covalent" evidence="8">
    <location>
        <position position="126"/>
    </location>
    <ligand>
        <name>heme c</name>
        <dbReference type="ChEBI" id="CHEBI:61717"/>
        <label>2</label>
    </ligand>
</feature>
<dbReference type="GO" id="GO:0009055">
    <property type="term" value="F:electron transfer activity"/>
    <property type="evidence" value="ECO:0007669"/>
    <property type="project" value="InterPro"/>
</dbReference>
<accession>A0A1W6N161</accession>
<dbReference type="SUPFAM" id="SSF46626">
    <property type="entry name" value="Cytochrome c"/>
    <property type="match status" value="2"/>
</dbReference>
<evidence type="ECO:0000256" key="8">
    <source>
        <dbReference type="PIRSR" id="PIRSR000005-1"/>
    </source>
</evidence>
<evidence type="ECO:0000313" key="11">
    <source>
        <dbReference type="EMBL" id="ARN83590.1"/>
    </source>
</evidence>
<keyword evidence="6" id="KW-0249">Electron transport</keyword>
<dbReference type="GO" id="GO:0042597">
    <property type="term" value="C:periplasmic space"/>
    <property type="evidence" value="ECO:0007669"/>
    <property type="project" value="UniProtKB-SubCell"/>
</dbReference>
<feature type="binding site" description="axial binding residue" evidence="9">
    <location>
        <position position="69"/>
    </location>
    <ligand>
        <name>heme c</name>
        <dbReference type="ChEBI" id="CHEBI:61717"/>
        <label>1</label>
    </ligand>
    <ligandPart>
        <name>Fe</name>
        <dbReference type="ChEBI" id="CHEBI:18248"/>
    </ligandPart>
</feature>
<evidence type="ECO:0000256" key="9">
    <source>
        <dbReference type="PIRSR" id="PIRSR000005-2"/>
    </source>
</evidence>
<dbReference type="InterPro" id="IPR050597">
    <property type="entry name" value="Cytochrome_c_Oxidase_Subunit"/>
</dbReference>
<protein>
    <submittedName>
        <fullName evidence="11">Cytochrome C</fullName>
    </submittedName>
</protein>
<evidence type="ECO:0000256" key="1">
    <source>
        <dbReference type="ARBA" id="ARBA00004418"/>
    </source>
</evidence>
<feature type="binding site" description="covalent" evidence="8">
    <location>
        <position position="26"/>
    </location>
    <ligand>
        <name>heme c</name>
        <dbReference type="ChEBI" id="CHEBI:61717"/>
        <label>1</label>
    </ligand>
</feature>
<feature type="binding site" description="covalent" evidence="8">
    <location>
        <position position="123"/>
    </location>
    <ligand>
        <name>heme c</name>
        <dbReference type="ChEBI" id="CHEBI:61717"/>
        <label>2</label>
    </ligand>
</feature>
<feature type="binding site" description="axial binding residue" evidence="9">
    <location>
        <position position="27"/>
    </location>
    <ligand>
        <name>heme c</name>
        <dbReference type="ChEBI" id="CHEBI:61717"/>
        <label>1</label>
    </ligand>
    <ligandPart>
        <name>Fe</name>
        <dbReference type="ChEBI" id="CHEBI:18248"/>
    </ligandPart>
</feature>
<keyword evidence="7 9" id="KW-0408">Iron</keyword>
<dbReference type="PIRSF" id="PIRSF000005">
    <property type="entry name" value="Cytochrome_c4"/>
    <property type="match status" value="1"/>
</dbReference>
<evidence type="ECO:0000259" key="10">
    <source>
        <dbReference type="PROSITE" id="PS51007"/>
    </source>
</evidence>
<comment type="subcellular location">
    <subcellularLocation>
        <location evidence="1">Periplasm</location>
    </subcellularLocation>
</comment>
<dbReference type="Proteomes" id="UP000193978">
    <property type="component" value="Chromosome"/>
</dbReference>
<dbReference type="PANTHER" id="PTHR33751">
    <property type="entry name" value="CBB3-TYPE CYTOCHROME C OXIDASE SUBUNIT FIXP"/>
    <property type="match status" value="1"/>
</dbReference>
<dbReference type="GO" id="GO:0020037">
    <property type="term" value="F:heme binding"/>
    <property type="evidence" value="ECO:0007669"/>
    <property type="project" value="InterPro"/>
</dbReference>
<comment type="PTM">
    <text evidence="8">Binds 2 heme c groups covalently per subunit.</text>
</comment>
<feature type="binding site" description="axial binding residue" evidence="9">
    <location>
        <position position="166"/>
    </location>
    <ligand>
        <name>heme c</name>
        <dbReference type="ChEBI" id="CHEBI:61717"/>
        <label>2</label>
    </ligand>
    <ligandPart>
        <name>Fe</name>
        <dbReference type="ChEBI" id="CHEBI:18248"/>
    </ligandPart>
</feature>
<evidence type="ECO:0000313" key="12">
    <source>
        <dbReference type="Proteomes" id="UP000193978"/>
    </source>
</evidence>
<dbReference type="Pfam" id="PF00034">
    <property type="entry name" value="Cytochrom_C"/>
    <property type="match status" value="1"/>
</dbReference>
<feature type="domain" description="Cytochrome c" evidence="10">
    <location>
        <begin position="102"/>
        <end position="189"/>
    </location>
</feature>
<name>A0A1W6N161_9HYPH</name>
<keyword evidence="5" id="KW-0574">Periplasm</keyword>
<dbReference type="PANTHER" id="PTHR33751:SF9">
    <property type="entry name" value="CYTOCHROME C4"/>
    <property type="match status" value="1"/>
</dbReference>
<evidence type="ECO:0000256" key="3">
    <source>
        <dbReference type="ARBA" id="ARBA00022617"/>
    </source>
</evidence>
<proteinExistence type="predicted"/>
<dbReference type="GO" id="GO:0005506">
    <property type="term" value="F:iron ion binding"/>
    <property type="evidence" value="ECO:0007669"/>
    <property type="project" value="InterPro"/>
</dbReference>
<dbReference type="InterPro" id="IPR036909">
    <property type="entry name" value="Cyt_c-like_dom_sf"/>
</dbReference>
<sequence>MAFACWSSSPGTQAQEALPTRNCTWCHGSSAQGFSTAPRIAGQKPHYIVRELLAFKDHSRDNPTSAQYMWGATARVSPELASEFAAYFAALPAEPANDGNSALVEAGKALYVQGAAEANVVSCVVCHGPNGEGFEAIPRLGGLSYGYLKSRLEQWSQGFHASAYPMPRVATSLSPEEIDALASYLSFLK</sequence>
<dbReference type="PROSITE" id="PS51007">
    <property type="entry name" value="CYTC"/>
    <property type="match status" value="2"/>
</dbReference>
<dbReference type="AlphaFoldDB" id="A0A1W6N161"/>
<feature type="binding site" description="axial binding residue" evidence="9">
    <location>
        <position position="127"/>
    </location>
    <ligand>
        <name>heme c</name>
        <dbReference type="ChEBI" id="CHEBI:61717"/>
        <label>2</label>
    </ligand>
    <ligandPart>
        <name>Fe</name>
        <dbReference type="ChEBI" id="CHEBI:18248"/>
    </ligandPart>
</feature>
<keyword evidence="2" id="KW-0813">Transport</keyword>
<evidence type="ECO:0000256" key="7">
    <source>
        <dbReference type="ARBA" id="ARBA00023004"/>
    </source>
</evidence>
<keyword evidence="4 9" id="KW-0479">Metal-binding</keyword>
<keyword evidence="12" id="KW-1185">Reference proteome</keyword>
<dbReference type="InterPro" id="IPR009056">
    <property type="entry name" value="Cyt_c-like_dom"/>
</dbReference>
<dbReference type="Gene3D" id="1.10.760.10">
    <property type="entry name" value="Cytochrome c-like domain"/>
    <property type="match status" value="2"/>
</dbReference>
<evidence type="ECO:0000256" key="2">
    <source>
        <dbReference type="ARBA" id="ARBA00022448"/>
    </source>
</evidence>
<gene>
    <name evidence="11" type="ORF">B1812_11345</name>
</gene>
<evidence type="ECO:0000256" key="5">
    <source>
        <dbReference type="ARBA" id="ARBA00022764"/>
    </source>
</evidence>
<keyword evidence="3 8" id="KW-0349">Heme</keyword>
<dbReference type="KEGG" id="mbry:B1812_11345"/>
<evidence type="ECO:0000256" key="4">
    <source>
        <dbReference type="ARBA" id="ARBA00022723"/>
    </source>
</evidence>
<feature type="binding site" description="covalent" evidence="8">
    <location>
        <position position="23"/>
    </location>
    <ligand>
        <name>heme c</name>
        <dbReference type="ChEBI" id="CHEBI:61717"/>
        <label>1</label>
    </ligand>
</feature>